<feature type="signal peptide" evidence="2">
    <location>
        <begin position="1"/>
        <end position="22"/>
    </location>
</feature>
<gene>
    <name evidence="3" type="ORF">BDP27DRAFT_1417299</name>
</gene>
<name>A0A9P5Q1J6_9AGAR</name>
<sequence length="342" mass="37402">MLLPHRWLGVVLLAVLISPACAAPTPTPPPATKPIKYQYTVTVVKNDGSKAKTIPQLQPSVQDRIKKLIFEMGDELGDGKDPNEKSITWDIPGEKNEGKKTDMVYSELQGSNFAPKNQKCYGYTVSIDAVSDKGKTTRQVKVGAIITRNLSNTIIVVDYMAQKQDFEPVKEWKKQIDEWEKATDEQKKAMKAEVRIPVRLHKREYILGRPKGSTKNGPPRAKRPHSHADAAPPSSPDAAGRHPAPQIQNAAGLHPAPHSPQQSAGRHPPEKVEPLQLPGINEALGMNFAKGLPPPAVHANGGPPPRLHIPYQLPSIEKKPPTTSSSTSSTLPSFQNSFPPFD</sequence>
<proteinExistence type="predicted"/>
<feature type="chain" id="PRO_5040139443" evidence="2">
    <location>
        <begin position="23"/>
        <end position="342"/>
    </location>
</feature>
<comment type="caution">
    <text evidence="3">The sequence shown here is derived from an EMBL/GenBank/DDBJ whole genome shotgun (WGS) entry which is preliminary data.</text>
</comment>
<evidence type="ECO:0000313" key="3">
    <source>
        <dbReference type="EMBL" id="KAF9073149.1"/>
    </source>
</evidence>
<evidence type="ECO:0000313" key="4">
    <source>
        <dbReference type="Proteomes" id="UP000772434"/>
    </source>
</evidence>
<keyword evidence="2" id="KW-0732">Signal</keyword>
<accession>A0A9P5Q1J6</accession>
<protein>
    <submittedName>
        <fullName evidence="3">Uncharacterized protein</fullName>
    </submittedName>
</protein>
<evidence type="ECO:0000256" key="1">
    <source>
        <dbReference type="SAM" id="MobiDB-lite"/>
    </source>
</evidence>
<reference evidence="3" key="1">
    <citation type="submission" date="2020-11" db="EMBL/GenBank/DDBJ databases">
        <authorList>
            <consortium name="DOE Joint Genome Institute"/>
            <person name="Ahrendt S."/>
            <person name="Riley R."/>
            <person name="Andreopoulos W."/>
            <person name="Labutti K."/>
            <person name="Pangilinan J."/>
            <person name="Ruiz-Duenas F.J."/>
            <person name="Barrasa J.M."/>
            <person name="Sanchez-Garcia M."/>
            <person name="Camarero S."/>
            <person name="Miyauchi S."/>
            <person name="Serrano A."/>
            <person name="Linde D."/>
            <person name="Babiker R."/>
            <person name="Drula E."/>
            <person name="Ayuso-Fernandez I."/>
            <person name="Pacheco R."/>
            <person name="Padilla G."/>
            <person name="Ferreira P."/>
            <person name="Barriuso J."/>
            <person name="Kellner H."/>
            <person name="Castanera R."/>
            <person name="Alfaro M."/>
            <person name="Ramirez L."/>
            <person name="Pisabarro A.G."/>
            <person name="Kuo A."/>
            <person name="Tritt A."/>
            <person name="Lipzen A."/>
            <person name="He G."/>
            <person name="Yan M."/>
            <person name="Ng V."/>
            <person name="Cullen D."/>
            <person name="Martin F."/>
            <person name="Rosso M.-N."/>
            <person name="Henrissat B."/>
            <person name="Hibbett D."/>
            <person name="Martinez A.T."/>
            <person name="Grigoriev I.V."/>
        </authorList>
    </citation>
    <scope>NUCLEOTIDE SEQUENCE</scope>
    <source>
        <strain evidence="3">AH 40177</strain>
    </source>
</reference>
<feature type="compositionally biased region" description="Pro residues" evidence="1">
    <location>
        <begin position="292"/>
        <end position="307"/>
    </location>
</feature>
<feature type="compositionally biased region" description="Low complexity" evidence="1">
    <location>
        <begin position="229"/>
        <end position="238"/>
    </location>
</feature>
<organism evidence="3 4">
    <name type="scientific">Rhodocollybia butyracea</name>
    <dbReference type="NCBI Taxonomy" id="206335"/>
    <lineage>
        <taxon>Eukaryota</taxon>
        <taxon>Fungi</taxon>
        <taxon>Dikarya</taxon>
        <taxon>Basidiomycota</taxon>
        <taxon>Agaricomycotina</taxon>
        <taxon>Agaricomycetes</taxon>
        <taxon>Agaricomycetidae</taxon>
        <taxon>Agaricales</taxon>
        <taxon>Marasmiineae</taxon>
        <taxon>Omphalotaceae</taxon>
        <taxon>Rhodocollybia</taxon>
    </lineage>
</organism>
<dbReference type="EMBL" id="JADNRY010000019">
    <property type="protein sequence ID" value="KAF9073149.1"/>
    <property type="molecule type" value="Genomic_DNA"/>
</dbReference>
<evidence type="ECO:0000256" key="2">
    <source>
        <dbReference type="SAM" id="SignalP"/>
    </source>
</evidence>
<keyword evidence="4" id="KW-1185">Reference proteome</keyword>
<feature type="compositionally biased region" description="Low complexity" evidence="1">
    <location>
        <begin position="321"/>
        <end position="333"/>
    </location>
</feature>
<dbReference type="AlphaFoldDB" id="A0A9P5Q1J6"/>
<dbReference type="Proteomes" id="UP000772434">
    <property type="component" value="Unassembled WGS sequence"/>
</dbReference>
<feature type="region of interest" description="Disordered" evidence="1">
    <location>
        <begin position="203"/>
        <end position="342"/>
    </location>
</feature>